<dbReference type="NCBIfam" id="TIGR02867">
    <property type="entry name" value="spore_II_P"/>
    <property type="match status" value="1"/>
</dbReference>
<keyword evidence="2" id="KW-1185">Reference proteome</keyword>
<accession>A0ABY0QJG4</accession>
<evidence type="ECO:0000313" key="2">
    <source>
        <dbReference type="Proteomes" id="UP000198811"/>
    </source>
</evidence>
<protein>
    <submittedName>
        <fullName evidence="1">Stage II sporulation protein P</fullName>
    </submittedName>
</protein>
<dbReference type="Pfam" id="PF07454">
    <property type="entry name" value="SpoIIP"/>
    <property type="match status" value="1"/>
</dbReference>
<comment type="caution">
    <text evidence="1">The sequence shown here is derived from an EMBL/GenBank/DDBJ whole genome shotgun (WGS) entry which is preliminary data.</text>
</comment>
<reference evidence="1 2" key="1">
    <citation type="submission" date="2016-10" db="EMBL/GenBank/DDBJ databases">
        <authorList>
            <person name="Varghese N."/>
            <person name="Submissions S."/>
        </authorList>
    </citation>
    <scope>NUCLEOTIDE SEQUENCE [LARGE SCALE GENOMIC DNA]</scope>
    <source>
        <strain evidence="1 2">NLAE-zl-C224</strain>
    </source>
</reference>
<gene>
    <name evidence="1" type="ORF">SAMN05216497_103115</name>
</gene>
<name>A0ABY0QJG4_CLOCO</name>
<dbReference type="InterPro" id="IPR010897">
    <property type="entry name" value="Spore_II_P"/>
</dbReference>
<dbReference type="RefSeq" id="WP_089863893.1">
    <property type="nucleotide sequence ID" value="NZ_FNGL01000003.1"/>
</dbReference>
<proteinExistence type="predicted"/>
<sequence length="350" mass="40640">MKSKYVLKKRGKNIKKLYILFLISTLFIILPVVVKANPNKYSEKNNMFYIQVLNKSIPLAKATVFDEENLAENSFNIKRELLKLFSIKLEEPLTIIEKEMAFIDTSEVYYNEENYKLNPFQLDEKYVLKEEQEKKEIDKKIHNPKLKKKLNKSKPEVFIYHTHSTESYKPEGNFSLDLNKTVCSVGDVLTKELEDNYGISVIHDKTVHDANAYAMSYERSGVTVDKYLKKYGDFKLIIDIHRDGLDNPKPVTTTINGENVAKIMFVLAKKNPHYEENFKVASTLSEISNKLFPGFYRGHHFYEYGTRYFHQNKSNNSILIEVGANSNKLQEARNSAKYLARIIGEYINGK</sequence>
<evidence type="ECO:0000313" key="1">
    <source>
        <dbReference type="EMBL" id="SDK96703.1"/>
    </source>
</evidence>
<dbReference type="EMBL" id="FNGL01000003">
    <property type="protein sequence ID" value="SDK96703.1"/>
    <property type="molecule type" value="Genomic_DNA"/>
</dbReference>
<dbReference type="Proteomes" id="UP000198811">
    <property type="component" value="Unassembled WGS sequence"/>
</dbReference>
<organism evidence="1 2">
    <name type="scientific">Clostridium cochlearium</name>
    <dbReference type="NCBI Taxonomy" id="1494"/>
    <lineage>
        <taxon>Bacteria</taxon>
        <taxon>Bacillati</taxon>
        <taxon>Bacillota</taxon>
        <taxon>Clostridia</taxon>
        <taxon>Eubacteriales</taxon>
        <taxon>Clostridiaceae</taxon>
        <taxon>Clostridium</taxon>
    </lineage>
</organism>